<gene>
    <name evidence="1" type="ORF">Nepgr_026319</name>
</gene>
<protein>
    <submittedName>
        <fullName evidence="1">Uncharacterized protein</fullName>
    </submittedName>
</protein>
<accession>A0AAD3T8D4</accession>
<proteinExistence type="predicted"/>
<dbReference type="AlphaFoldDB" id="A0AAD3T8D4"/>
<keyword evidence="2" id="KW-1185">Reference proteome</keyword>
<comment type="caution">
    <text evidence="1">The sequence shown here is derived from an EMBL/GenBank/DDBJ whole genome shotgun (WGS) entry which is preliminary data.</text>
</comment>
<dbReference type="EMBL" id="BSYO01000028">
    <property type="protein sequence ID" value="GMH24476.1"/>
    <property type="molecule type" value="Genomic_DNA"/>
</dbReference>
<sequence>MTHRTLSLFPPPPISPSPSTVLQVRDITSPAQISHPRLSLCPSLSLSLPLIQICIDGKLVAQLFGTFRPKLVHFFHELCLKKKPQIPRHTGALILSLQGSTKPFLLSVHLSSLYPRDSGPFGALIKFSKNGGPKLLRISVFRLSSNL</sequence>
<evidence type="ECO:0000313" key="2">
    <source>
        <dbReference type="Proteomes" id="UP001279734"/>
    </source>
</evidence>
<evidence type="ECO:0000313" key="1">
    <source>
        <dbReference type="EMBL" id="GMH24476.1"/>
    </source>
</evidence>
<name>A0AAD3T8D4_NEPGR</name>
<organism evidence="1 2">
    <name type="scientific">Nepenthes gracilis</name>
    <name type="common">Slender pitcher plant</name>
    <dbReference type="NCBI Taxonomy" id="150966"/>
    <lineage>
        <taxon>Eukaryota</taxon>
        <taxon>Viridiplantae</taxon>
        <taxon>Streptophyta</taxon>
        <taxon>Embryophyta</taxon>
        <taxon>Tracheophyta</taxon>
        <taxon>Spermatophyta</taxon>
        <taxon>Magnoliopsida</taxon>
        <taxon>eudicotyledons</taxon>
        <taxon>Gunneridae</taxon>
        <taxon>Pentapetalae</taxon>
        <taxon>Caryophyllales</taxon>
        <taxon>Nepenthaceae</taxon>
        <taxon>Nepenthes</taxon>
    </lineage>
</organism>
<dbReference type="Proteomes" id="UP001279734">
    <property type="component" value="Unassembled WGS sequence"/>
</dbReference>
<reference evidence="1" key="1">
    <citation type="submission" date="2023-05" db="EMBL/GenBank/DDBJ databases">
        <title>Nepenthes gracilis genome sequencing.</title>
        <authorList>
            <person name="Fukushima K."/>
        </authorList>
    </citation>
    <scope>NUCLEOTIDE SEQUENCE</scope>
    <source>
        <strain evidence="1">SING2019-196</strain>
    </source>
</reference>